<dbReference type="SUPFAM" id="SSF47240">
    <property type="entry name" value="Ferritin-like"/>
    <property type="match status" value="2"/>
</dbReference>
<proteinExistence type="predicted"/>
<evidence type="ECO:0000313" key="2">
    <source>
        <dbReference type="Proteomes" id="UP000199202"/>
    </source>
</evidence>
<evidence type="ECO:0000313" key="1">
    <source>
        <dbReference type="EMBL" id="SDJ26028.1"/>
    </source>
</evidence>
<organism evidence="1 2">
    <name type="scientific">Nonomuraea jiangxiensis</name>
    <dbReference type="NCBI Taxonomy" id="633440"/>
    <lineage>
        <taxon>Bacteria</taxon>
        <taxon>Bacillati</taxon>
        <taxon>Actinomycetota</taxon>
        <taxon>Actinomycetes</taxon>
        <taxon>Streptosporangiales</taxon>
        <taxon>Streptosporangiaceae</taxon>
        <taxon>Nonomuraea</taxon>
    </lineage>
</organism>
<keyword evidence="2" id="KW-1185">Reference proteome</keyword>
<dbReference type="EMBL" id="FNDJ01000009">
    <property type="protein sequence ID" value="SDJ26028.1"/>
    <property type="molecule type" value="Genomic_DNA"/>
</dbReference>
<dbReference type="InterPro" id="IPR009078">
    <property type="entry name" value="Ferritin-like_SF"/>
</dbReference>
<reference evidence="1 2" key="1">
    <citation type="submission" date="2016-10" db="EMBL/GenBank/DDBJ databases">
        <authorList>
            <person name="de Groot N.N."/>
        </authorList>
    </citation>
    <scope>NUCLEOTIDE SEQUENCE [LARGE SCALE GENOMIC DNA]</scope>
    <source>
        <strain evidence="1 2">CGMCC 4.6533</strain>
    </source>
</reference>
<gene>
    <name evidence="1" type="ORF">SAMN05421869_109315</name>
</gene>
<sequence length="431" mass="50284">MLGIEWGPAEAGPGSLKKDNVYEISAKERRHMTFNPLQERGIPLDRQLRNWRELNVTPIDPDHADPYTRCRIITMNGIETEAIFFSHHLARHCPDMELKQQLARVRYIEAQQQKAVNWLLPGVASVLETTLAYEQVAVDLTAWVARMEPDPYLQQAYQFGVLEDFDHLYRYANLYEMIERRKAEKVVDQLTEVMPGRPTYLHHRNPIDNVREPYDRSSAAPISKLHALTIMAAEQQTMNFYMNVGPTYMEPIARQLYQEIGMVEEEHVTHYESLVDPGESWWEMLLNHEYNECYLYHSFMETESDPKVKSIWELHLNMELEHLRLAAELFKRHDGREPEQVCAPELPVPVTFEPNKGYLRELIATQIDYTTLGTGYVQEAHERFEKMQEAVMGGEKAPSERVIDDNRAKSGREYRLQTDGEHPIHSLAYNR</sequence>
<dbReference type="AlphaFoldDB" id="A0A1G8S9X2"/>
<name>A0A1G8S9X2_9ACTN</name>
<dbReference type="STRING" id="633440.SAMN05421869_109315"/>
<dbReference type="Proteomes" id="UP000199202">
    <property type="component" value="Unassembled WGS sequence"/>
</dbReference>
<accession>A0A1G8S9X2</accession>
<protein>
    <recommendedName>
        <fullName evidence="3">Ferritin-like domain-containing protein</fullName>
    </recommendedName>
</protein>
<evidence type="ECO:0008006" key="3">
    <source>
        <dbReference type="Google" id="ProtNLM"/>
    </source>
</evidence>